<dbReference type="AlphaFoldDB" id="A0A0L6UCQ8"/>
<protein>
    <submittedName>
        <fullName evidence="1">Uncharacterized protein</fullName>
    </submittedName>
</protein>
<dbReference type="Proteomes" id="UP000037035">
    <property type="component" value="Unassembled WGS sequence"/>
</dbReference>
<proteinExistence type="predicted"/>
<name>A0A0L6UCQ8_9BASI</name>
<sequence length="102" mass="11044">MPEGKKIKCAANSPLTNKRKVAPETKGKYKPLPSERGKLSLFWSANNPSLSKLKLAAIDDIRFKDAIELGSHADELNNSGLIMWTAGIPHGGQFAANQKATL</sequence>
<comment type="caution">
    <text evidence="1">The sequence shown here is derived from an EMBL/GenBank/DDBJ whole genome shotgun (WGS) entry which is preliminary data.</text>
</comment>
<evidence type="ECO:0000313" key="1">
    <source>
        <dbReference type="EMBL" id="KNZ45600.1"/>
    </source>
</evidence>
<dbReference type="VEuPathDB" id="FungiDB:VP01_79g5"/>
<keyword evidence="2" id="KW-1185">Reference proteome</keyword>
<evidence type="ECO:0000313" key="2">
    <source>
        <dbReference type="Proteomes" id="UP000037035"/>
    </source>
</evidence>
<dbReference type="OrthoDB" id="10521772at2759"/>
<reference evidence="1 2" key="1">
    <citation type="submission" date="2015-08" db="EMBL/GenBank/DDBJ databases">
        <title>Next Generation Sequencing and Analysis of the Genome of Puccinia sorghi L Schw, the Causal Agent of Maize Common Rust.</title>
        <authorList>
            <person name="Rochi L."/>
            <person name="Burguener G."/>
            <person name="Darino M."/>
            <person name="Turjanski A."/>
            <person name="Kreff E."/>
            <person name="Dieguez M.J."/>
            <person name="Sacco F."/>
        </authorList>
    </citation>
    <scope>NUCLEOTIDE SEQUENCE [LARGE SCALE GENOMIC DNA]</scope>
    <source>
        <strain evidence="1 2">RO10H11247</strain>
    </source>
</reference>
<gene>
    <name evidence="1" type="ORF">VP01_79g5</name>
</gene>
<organism evidence="1 2">
    <name type="scientific">Puccinia sorghi</name>
    <dbReference type="NCBI Taxonomy" id="27349"/>
    <lineage>
        <taxon>Eukaryota</taxon>
        <taxon>Fungi</taxon>
        <taxon>Dikarya</taxon>
        <taxon>Basidiomycota</taxon>
        <taxon>Pucciniomycotina</taxon>
        <taxon>Pucciniomycetes</taxon>
        <taxon>Pucciniales</taxon>
        <taxon>Pucciniaceae</taxon>
        <taxon>Puccinia</taxon>
    </lineage>
</organism>
<dbReference type="EMBL" id="LAVV01013494">
    <property type="protein sequence ID" value="KNZ45600.1"/>
    <property type="molecule type" value="Genomic_DNA"/>
</dbReference>
<accession>A0A0L6UCQ8</accession>